<name>A0AA41G066_9EURY</name>
<protein>
    <submittedName>
        <fullName evidence="2">CopG family transcriptional regulator</fullName>
    </submittedName>
</protein>
<dbReference type="Proteomes" id="UP001166304">
    <property type="component" value="Unassembled WGS sequence"/>
</dbReference>
<evidence type="ECO:0000313" key="3">
    <source>
        <dbReference type="Proteomes" id="UP001166304"/>
    </source>
</evidence>
<reference evidence="2" key="1">
    <citation type="submission" date="2021-06" db="EMBL/GenBank/DDBJ databases">
        <title>New haloarchaea isolates fom saline soil.</title>
        <authorList>
            <person name="Duran-Viseras A."/>
            <person name="Sanchez-Porro C.S."/>
            <person name="Ventosa A."/>
        </authorList>
    </citation>
    <scope>NUCLEOTIDE SEQUENCE</scope>
    <source>
        <strain evidence="2">JCM 18369</strain>
    </source>
</reference>
<sequence length="55" mass="6298">MDDKIVEEAEKHGVAYSEYVREVLRDHHRTPFDRPNEPVVCVDENGDDSRNEGAA</sequence>
<comment type="caution">
    <text evidence="2">The sequence shown here is derived from an EMBL/GenBank/DDBJ whole genome shotgun (WGS) entry which is preliminary data.</text>
</comment>
<keyword evidence="3" id="KW-1185">Reference proteome</keyword>
<dbReference type="AlphaFoldDB" id="A0AA41G066"/>
<evidence type="ECO:0000256" key="1">
    <source>
        <dbReference type="SAM" id="MobiDB-lite"/>
    </source>
</evidence>
<organism evidence="2 3">
    <name type="scientific">Haloarcula salina</name>
    <dbReference type="NCBI Taxonomy" id="1429914"/>
    <lineage>
        <taxon>Archaea</taxon>
        <taxon>Methanobacteriati</taxon>
        <taxon>Methanobacteriota</taxon>
        <taxon>Stenosarchaea group</taxon>
        <taxon>Halobacteria</taxon>
        <taxon>Halobacteriales</taxon>
        <taxon>Haloarculaceae</taxon>
        <taxon>Haloarcula</taxon>
    </lineage>
</organism>
<feature type="region of interest" description="Disordered" evidence="1">
    <location>
        <begin position="29"/>
        <end position="55"/>
    </location>
</feature>
<dbReference type="RefSeq" id="WP_162413026.1">
    <property type="nucleotide sequence ID" value="NZ_JAHQXE010000002.1"/>
</dbReference>
<gene>
    <name evidence="2" type="ORF">KTS37_08545</name>
</gene>
<proteinExistence type="predicted"/>
<accession>A0AA41G066</accession>
<dbReference type="EMBL" id="JAHQXE010000002">
    <property type="protein sequence ID" value="MBV0901836.1"/>
    <property type="molecule type" value="Genomic_DNA"/>
</dbReference>
<evidence type="ECO:0000313" key="2">
    <source>
        <dbReference type="EMBL" id="MBV0901836.1"/>
    </source>
</evidence>